<protein>
    <submittedName>
        <fullName evidence="1">Transposase</fullName>
    </submittedName>
</protein>
<dbReference type="RefSeq" id="WP_039734451.1">
    <property type="nucleotide sequence ID" value="NZ_JUFX02000041.1"/>
</dbReference>
<proteinExistence type="predicted"/>
<evidence type="ECO:0000313" key="2">
    <source>
        <dbReference type="Proteomes" id="UP000031553"/>
    </source>
</evidence>
<dbReference type="PANTHER" id="PTHR36455">
    <property type="match status" value="1"/>
</dbReference>
<dbReference type="Proteomes" id="UP000031553">
    <property type="component" value="Unassembled WGS sequence"/>
</dbReference>
<comment type="caution">
    <text evidence="1">The sequence shown here is derived from an EMBL/GenBank/DDBJ whole genome shotgun (WGS) entry which is preliminary data.</text>
</comment>
<reference evidence="1 2" key="1">
    <citation type="submission" date="2015-07" db="EMBL/GenBank/DDBJ databases">
        <title>Draft Genome Sequence of Komagataeibacter intermedius Strain AF2, Isolated from Kombucha Tea.</title>
        <authorList>
            <person name="Santos R.A."/>
            <person name="Berretta A.A."/>
            <person name="Barud H.S."/>
            <person name="Ribeiro S.J."/>
            <person name="Gonzalez-Garcia L.N."/>
            <person name="Zucchi T.D."/>
            <person name="Goldman G.H."/>
            <person name="Riano-Pachon D.M."/>
        </authorList>
    </citation>
    <scope>NUCLEOTIDE SEQUENCE [LARGE SCALE GENOMIC DNA]</scope>
    <source>
        <strain evidence="1 2">AF2</strain>
    </source>
</reference>
<dbReference type="AlphaFoldDB" id="A0A0C1VDL8"/>
<dbReference type="EMBL" id="JUFX02000041">
    <property type="protein sequence ID" value="KPH88351.1"/>
    <property type="molecule type" value="Genomic_DNA"/>
</dbReference>
<evidence type="ECO:0000313" key="1">
    <source>
        <dbReference type="EMBL" id="KPH88351.1"/>
    </source>
</evidence>
<dbReference type="OrthoDB" id="9801450at2"/>
<dbReference type="PANTHER" id="PTHR36455:SF1">
    <property type="entry name" value="BLR8292 PROTEIN"/>
    <property type="match status" value="1"/>
</dbReference>
<name>A0A0C1VDL8_9PROT</name>
<dbReference type="InterPro" id="IPR008878">
    <property type="entry name" value="Transposase_IS66_Orf2"/>
</dbReference>
<dbReference type="Pfam" id="PF05717">
    <property type="entry name" value="TnpB_IS66"/>
    <property type="match status" value="1"/>
</dbReference>
<dbReference type="NCBIfam" id="NF033819">
    <property type="entry name" value="IS66_TnpB"/>
    <property type="match status" value="1"/>
</dbReference>
<sequence length="115" mass="12888">MIPLPSTLRIWLAAGVTDMRLGMPGLALKVQETLGRDPFAGDVYVFRGKRGDLVKLIWHDGVGLSLYAKRIERGHFLWPSARDGVIHLSPSQLSCLLEGIDWRNPQKTWRPELAG</sequence>
<organism evidence="1 2">
    <name type="scientific">Komagataeibacter intermedius AF2</name>
    <dbReference type="NCBI Taxonomy" id="1458464"/>
    <lineage>
        <taxon>Bacteria</taxon>
        <taxon>Pseudomonadati</taxon>
        <taxon>Pseudomonadota</taxon>
        <taxon>Alphaproteobacteria</taxon>
        <taxon>Acetobacterales</taxon>
        <taxon>Acetobacteraceae</taxon>
        <taxon>Komagataeibacter</taxon>
    </lineage>
</organism>
<gene>
    <name evidence="1" type="ORF">GLUCOINTEAF2_0203855</name>
</gene>
<accession>A0A0C1VDL8</accession>